<dbReference type="EMBL" id="JACAQV010000010">
    <property type="protein sequence ID" value="NWF08388.1"/>
    <property type="molecule type" value="Genomic_DNA"/>
</dbReference>
<dbReference type="Proteomes" id="UP000561369">
    <property type="component" value="Unassembled WGS sequence"/>
</dbReference>
<accession>A0A7Y8GE82</accession>
<gene>
    <name evidence="1" type="ORF">HX810_12055</name>
</gene>
<sequence length="359" mass="38832">MKSGLARKSAPCTLIAASGIMKWGGVSAGNVRWLTNHSSGLATLLATTATAFSSNSLADPVLLNTQLRFNAGMTKVYSLLVDDFIIYDSRVAAALGWIVVKYCQDRKLTTVPAELAFPWAPAKEGRTVKWRKNRNPAKGTLLFPALTGAVQHAHWNLKASWILAEVLANAGGGAFTHAGPIAPLRRLEAALFMIGYDLPHNGTSNSQTNMPAEALTADMNECFTIANQKRFFYAIDQNGIRMGKGRRHSIAQINRLLTALWKAFGDQSFPLANSATKVRKDEVPYGIGAAYFEITERKGNPPDTSALAAALHEIGALSYTSQGPDNWSINIRQLTLTPDGTALDISALIQHEIGQNDLL</sequence>
<organism evidence="1 2">
    <name type="scientific">Pseudomonas salomonii</name>
    <dbReference type="NCBI Taxonomy" id="191391"/>
    <lineage>
        <taxon>Bacteria</taxon>
        <taxon>Pseudomonadati</taxon>
        <taxon>Pseudomonadota</taxon>
        <taxon>Gammaproteobacteria</taxon>
        <taxon>Pseudomonadales</taxon>
        <taxon>Pseudomonadaceae</taxon>
        <taxon>Pseudomonas</taxon>
    </lineage>
</organism>
<evidence type="ECO:0000313" key="2">
    <source>
        <dbReference type="Proteomes" id="UP000561369"/>
    </source>
</evidence>
<dbReference type="AlphaFoldDB" id="A0A7Y8GE82"/>
<protein>
    <submittedName>
        <fullName evidence="1">Uncharacterized protein</fullName>
    </submittedName>
</protein>
<proteinExistence type="predicted"/>
<name>A0A7Y8GE82_9PSED</name>
<comment type="caution">
    <text evidence="1">The sequence shown here is derived from an EMBL/GenBank/DDBJ whole genome shotgun (WGS) entry which is preliminary data.</text>
</comment>
<reference evidence="1 2" key="1">
    <citation type="submission" date="2020-04" db="EMBL/GenBank/DDBJ databases">
        <title>Molecular characterization of pseudomonads from Agaricus bisporus reveal novel blotch 2 pathogens in Western Europe.</title>
        <authorList>
            <person name="Taparia T."/>
            <person name="Krijger M."/>
            <person name="Haynes E."/>
            <person name="Elpinstone J.G."/>
            <person name="Noble R."/>
            <person name="Van Der Wolf J."/>
        </authorList>
    </citation>
    <scope>NUCLEOTIDE SEQUENCE [LARGE SCALE GENOMIC DNA]</scope>
    <source>
        <strain evidence="1 2">IPO3765</strain>
    </source>
</reference>
<dbReference type="RefSeq" id="WP_177024155.1">
    <property type="nucleotide sequence ID" value="NZ_JACAQV010000010.1"/>
</dbReference>
<evidence type="ECO:0000313" key="1">
    <source>
        <dbReference type="EMBL" id="NWF08388.1"/>
    </source>
</evidence>